<organism evidence="1 2">
    <name type="scientific">Aspergillus bombycis</name>
    <dbReference type="NCBI Taxonomy" id="109264"/>
    <lineage>
        <taxon>Eukaryota</taxon>
        <taxon>Fungi</taxon>
        <taxon>Dikarya</taxon>
        <taxon>Ascomycota</taxon>
        <taxon>Pezizomycotina</taxon>
        <taxon>Eurotiomycetes</taxon>
        <taxon>Eurotiomycetidae</taxon>
        <taxon>Eurotiales</taxon>
        <taxon>Aspergillaceae</taxon>
        <taxon>Aspergillus</taxon>
    </lineage>
</organism>
<proteinExistence type="predicted"/>
<sequence>MPRSIPIPAPLQKALIECFRAIARLVRPGFRREVVLVGGAASVAHNSVYYTEDVDVAAPMNVLLDIWVGVTANNPEFTLEPDGTICFNARQGFPVQINLIQIGDGPIDRIYNAEPFFEGSVASVSDLLRLRAMSYVDRGKFGDDVDFQWLLSEVARGGEVLPELDNEERAYIAKAGSSLLGRAERLVLLSVLSEKDALVVFNKM</sequence>
<dbReference type="STRING" id="109264.A0A1F7ZYE1"/>
<dbReference type="AlphaFoldDB" id="A0A1F7ZYE1"/>
<comment type="caution">
    <text evidence="1">The sequence shown here is derived from an EMBL/GenBank/DDBJ whole genome shotgun (WGS) entry which is preliminary data.</text>
</comment>
<dbReference type="EMBL" id="LYCR01000054">
    <property type="protein sequence ID" value="OGM44492.1"/>
    <property type="molecule type" value="Genomic_DNA"/>
</dbReference>
<evidence type="ECO:0000313" key="2">
    <source>
        <dbReference type="Proteomes" id="UP000179179"/>
    </source>
</evidence>
<dbReference type="GeneID" id="34450132"/>
<keyword evidence="2" id="KW-1185">Reference proteome</keyword>
<name>A0A1F7ZYE1_9EURO</name>
<protein>
    <submittedName>
        <fullName evidence="1">Uncharacterized protein</fullName>
    </submittedName>
</protein>
<dbReference type="Proteomes" id="UP000179179">
    <property type="component" value="Unassembled WGS sequence"/>
</dbReference>
<dbReference type="OrthoDB" id="5418922at2759"/>
<evidence type="ECO:0000313" key="1">
    <source>
        <dbReference type="EMBL" id="OGM44492.1"/>
    </source>
</evidence>
<reference evidence="1 2" key="1">
    <citation type="journal article" date="2016" name="Genome Biol. Evol.">
        <title>Draft genome sequence of an aflatoxigenic Aspergillus species, A. bombycis.</title>
        <authorList>
            <person name="Moore G.G."/>
            <person name="Mack B.M."/>
            <person name="Beltz S.B."/>
            <person name="Gilbert M.K."/>
        </authorList>
    </citation>
    <scope>NUCLEOTIDE SEQUENCE [LARGE SCALE GENOMIC DNA]</scope>
    <source>
        <strain evidence="2">NRRL 26010</strain>
    </source>
</reference>
<gene>
    <name evidence="1" type="ORF">ABOM_006742</name>
</gene>
<dbReference type="RefSeq" id="XP_022388209.1">
    <property type="nucleotide sequence ID" value="XM_022533871.1"/>
</dbReference>
<accession>A0A1F7ZYE1</accession>